<dbReference type="Pfam" id="PF14559">
    <property type="entry name" value="TPR_19"/>
    <property type="match status" value="1"/>
</dbReference>
<evidence type="ECO:0000256" key="1">
    <source>
        <dbReference type="SAM" id="MobiDB-lite"/>
    </source>
</evidence>
<dbReference type="InterPro" id="IPR011990">
    <property type="entry name" value="TPR-like_helical_dom_sf"/>
</dbReference>
<protein>
    <submittedName>
        <fullName evidence="3">Tetratricopeptide repeat protein</fullName>
    </submittedName>
</protein>
<accession>A0ABZ2P786</accession>
<gene>
    <name evidence="3" type="ORF">WDK88_16325</name>
</gene>
<dbReference type="PIRSF" id="PIRSF030959">
    <property type="entry name" value="UCP030959"/>
    <property type="match status" value="1"/>
</dbReference>
<keyword evidence="2" id="KW-0812">Transmembrane</keyword>
<feature type="region of interest" description="Disordered" evidence="1">
    <location>
        <begin position="201"/>
        <end position="222"/>
    </location>
</feature>
<organism evidence="3 4">
    <name type="scientific">Bradyrhizobium septentrionale</name>
    <dbReference type="NCBI Taxonomy" id="1404411"/>
    <lineage>
        <taxon>Bacteria</taxon>
        <taxon>Pseudomonadati</taxon>
        <taxon>Pseudomonadota</taxon>
        <taxon>Alphaproteobacteria</taxon>
        <taxon>Hyphomicrobiales</taxon>
        <taxon>Nitrobacteraceae</taxon>
        <taxon>Bradyrhizobium</taxon>
    </lineage>
</organism>
<sequence>MPVALVILLLDISLIYHAARTGRLQPWAFIILMVPLIGALAYIVVELIPEWWGGPGAAQARKRVANRLDPEKRYRELSDRLATSDTIANREALAAECQNVGRFEEAESHYDHVLGLPQGDDPAYALAKAQAQFARKQPAEALATLDALRERWPDFESAEGHLLYARSLAEIGRLDEALEEYQAVTQYFPGAEARVRYGPAAAAGRPHRRGAHGVQRAPDPDAARAEISARRAGRVALDRREAAVCMSGPRPFVSIAGPDKIIAAVRRGHQALAGVT</sequence>
<dbReference type="EMBL" id="CP147711">
    <property type="protein sequence ID" value="WXC83033.1"/>
    <property type="molecule type" value="Genomic_DNA"/>
</dbReference>
<dbReference type="Gene3D" id="1.25.40.10">
    <property type="entry name" value="Tetratricopeptide repeat domain"/>
    <property type="match status" value="1"/>
</dbReference>
<evidence type="ECO:0000313" key="4">
    <source>
        <dbReference type="Proteomes" id="UP001432046"/>
    </source>
</evidence>
<dbReference type="Proteomes" id="UP001432046">
    <property type="component" value="Chromosome"/>
</dbReference>
<keyword evidence="2" id="KW-1133">Transmembrane helix</keyword>
<evidence type="ECO:0000313" key="3">
    <source>
        <dbReference type="EMBL" id="WXC83033.1"/>
    </source>
</evidence>
<keyword evidence="4" id="KW-1185">Reference proteome</keyword>
<evidence type="ECO:0000256" key="2">
    <source>
        <dbReference type="SAM" id="Phobius"/>
    </source>
</evidence>
<feature type="transmembrane region" description="Helical" evidence="2">
    <location>
        <begin position="25"/>
        <end position="45"/>
    </location>
</feature>
<name>A0ABZ2P786_9BRAD</name>
<keyword evidence="2" id="KW-0472">Membrane</keyword>
<proteinExistence type="predicted"/>
<reference evidence="3" key="2">
    <citation type="submission" date="2024-03" db="EMBL/GenBank/DDBJ databases">
        <authorList>
            <person name="Bromfield E.S.P."/>
            <person name="Cloutier S."/>
        </authorList>
    </citation>
    <scope>NUCLEOTIDE SEQUENCE</scope>
    <source>
        <strain evidence="3">5S5</strain>
    </source>
</reference>
<dbReference type="SUPFAM" id="SSF48452">
    <property type="entry name" value="TPR-like"/>
    <property type="match status" value="1"/>
</dbReference>
<dbReference type="RefSeq" id="WP_224496857.1">
    <property type="nucleotide sequence ID" value="NZ_CP088285.1"/>
</dbReference>
<reference evidence="3" key="1">
    <citation type="journal article" date="2021" name="Int. J. Syst. Evol. Microbiol.">
        <title>Bradyrhizobium septentrionale sp. nov. (sv. septentrionale) and Bradyrhizobium quebecense sp. nov. (sv. septentrionale) associated with legumes native to Canada possess rearranged symbiosis genes and numerous insertion sequences.</title>
        <authorList>
            <person name="Bromfield E.S.P."/>
            <person name="Cloutier S."/>
        </authorList>
    </citation>
    <scope>NUCLEOTIDE SEQUENCE</scope>
    <source>
        <strain evidence="3">5S5</strain>
    </source>
</reference>
<dbReference type="InterPro" id="IPR014562">
    <property type="entry name" value="UCP030959_TPR_rpt-cont"/>
</dbReference>